<name>A0A5C7EXC4_9PROT</name>
<dbReference type="Pfam" id="PF01899">
    <property type="entry name" value="MNHE"/>
    <property type="match status" value="1"/>
</dbReference>
<protein>
    <submittedName>
        <fullName evidence="8">Na+/H+ antiporter subunit E</fullName>
    </submittedName>
</protein>
<reference evidence="8 9" key="1">
    <citation type="submission" date="2019-08" db="EMBL/GenBank/DDBJ databases">
        <title>Pelomicrobium methylotrophicum gen. nov., sp. nov. a moderately thermophilic, facultatively anaerobic, lithoautotrophic and methylotrophic bacterium isolated from a terrestrial mud volcano.</title>
        <authorList>
            <person name="Slobodkina G.B."/>
            <person name="Merkel A.Y."/>
            <person name="Slobodkin A.I."/>
        </authorList>
    </citation>
    <scope>NUCLEOTIDE SEQUENCE [LARGE SCALE GENOMIC DNA]</scope>
    <source>
        <strain evidence="8 9">SM250</strain>
    </source>
</reference>
<dbReference type="InterPro" id="IPR002758">
    <property type="entry name" value="Cation_antiport_E"/>
</dbReference>
<dbReference type="PANTHER" id="PTHR34584">
    <property type="entry name" value="NA(+)/H(+) ANTIPORTER SUBUNIT E1"/>
    <property type="match status" value="1"/>
</dbReference>
<proteinExistence type="inferred from homology"/>
<dbReference type="NCBIfam" id="NF006518">
    <property type="entry name" value="PRK08965.1-2"/>
    <property type="match status" value="1"/>
</dbReference>
<accession>A0A5C7EXC4</accession>
<evidence type="ECO:0000256" key="5">
    <source>
        <dbReference type="ARBA" id="ARBA00022989"/>
    </source>
</evidence>
<evidence type="ECO:0000256" key="3">
    <source>
        <dbReference type="ARBA" id="ARBA00022475"/>
    </source>
</evidence>
<feature type="transmembrane region" description="Helical" evidence="7">
    <location>
        <begin position="20"/>
        <end position="41"/>
    </location>
</feature>
<evidence type="ECO:0000256" key="2">
    <source>
        <dbReference type="ARBA" id="ARBA00006228"/>
    </source>
</evidence>
<evidence type="ECO:0000313" key="9">
    <source>
        <dbReference type="Proteomes" id="UP000321201"/>
    </source>
</evidence>
<dbReference type="RefSeq" id="WP_147798707.1">
    <property type="nucleotide sequence ID" value="NZ_VPFL01000003.1"/>
</dbReference>
<evidence type="ECO:0000256" key="6">
    <source>
        <dbReference type="ARBA" id="ARBA00023136"/>
    </source>
</evidence>
<dbReference type="GO" id="GO:0008324">
    <property type="term" value="F:monoatomic cation transmembrane transporter activity"/>
    <property type="evidence" value="ECO:0007669"/>
    <property type="project" value="InterPro"/>
</dbReference>
<evidence type="ECO:0000256" key="1">
    <source>
        <dbReference type="ARBA" id="ARBA00004651"/>
    </source>
</evidence>
<keyword evidence="5 7" id="KW-1133">Transmembrane helix</keyword>
<dbReference type="OrthoDB" id="9807187at2"/>
<feature type="transmembrane region" description="Helical" evidence="7">
    <location>
        <begin position="97"/>
        <end position="118"/>
    </location>
</feature>
<evidence type="ECO:0000256" key="7">
    <source>
        <dbReference type="SAM" id="Phobius"/>
    </source>
</evidence>
<dbReference type="Proteomes" id="UP000321201">
    <property type="component" value="Unassembled WGS sequence"/>
</dbReference>
<feature type="transmembrane region" description="Helical" evidence="7">
    <location>
        <begin position="62"/>
        <end position="85"/>
    </location>
</feature>
<dbReference type="AlphaFoldDB" id="A0A5C7EXC4"/>
<comment type="similarity">
    <text evidence="2">Belongs to the CPA3 antiporters (TC 2.A.63) subunit E family.</text>
</comment>
<keyword evidence="9" id="KW-1185">Reference proteome</keyword>
<evidence type="ECO:0000256" key="4">
    <source>
        <dbReference type="ARBA" id="ARBA00022692"/>
    </source>
</evidence>
<dbReference type="InParanoid" id="A0A5C7EXC4"/>
<comment type="caution">
    <text evidence="8">The sequence shown here is derived from an EMBL/GenBank/DDBJ whole genome shotgun (WGS) entry which is preliminary data.</text>
</comment>
<sequence>MSALSRLVPHPTLSATLALVWLLLANSITAAHVLLALLLGLGIPKLTATLFPEKLRPVRLGLALRLFLTFLRDIVVANVAVARLILSPRLQVEPRFIAVPLALTHPYAIAVLAGMITMTPGTVSVDLSPDGRTLWVHGLDVDNPEAIVAEIKRRYEQPLKELFE</sequence>
<keyword evidence="6 7" id="KW-0472">Membrane</keyword>
<dbReference type="PANTHER" id="PTHR34584:SF1">
    <property type="entry name" value="NA(+)_H(+) ANTIPORTER SUBUNIT E1"/>
    <property type="match status" value="1"/>
</dbReference>
<keyword evidence="3" id="KW-1003">Cell membrane</keyword>
<keyword evidence="4 7" id="KW-0812">Transmembrane</keyword>
<dbReference type="GO" id="GO:0005886">
    <property type="term" value="C:plasma membrane"/>
    <property type="evidence" value="ECO:0007669"/>
    <property type="project" value="UniProtKB-SubCell"/>
</dbReference>
<evidence type="ECO:0000313" key="8">
    <source>
        <dbReference type="EMBL" id="TXF13063.1"/>
    </source>
</evidence>
<dbReference type="EMBL" id="VPFL01000003">
    <property type="protein sequence ID" value="TXF13063.1"/>
    <property type="molecule type" value="Genomic_DNA"/>
</dbReference>
<gene>
    <name evidence="8" type="ORF">FR698_03040</name>
</gene>
<organism evidence="8 9">
    <name type="scientific">Pelomicrobium methylotrophicum</name>
    <dbReference type="NCBI Taxonomy" id="2602750"/>
    <lineage>
        <taxon>Bacteria</taxon>
        <taxon>Pseudomonadati</taxon>
        <taxon>Pseudomonadota</taxon>
        <taxon>Hydrogenophilia</taxon>
        <taxon>Hydrogenophilia incertae sedis</taxon>
        <taxon>Pelomicrobium</taxon>
    </lineage>
</organism>
<comment type="subcellular location">
    <subcellularLocation>
        <location evidence="1">Cell membrane</location>
        <topology evidence="1">Multi-pass membrane protein</topology>
    </subcellularLocation>
</comment>
<dbReference type="PIRSF" id="PIRSF019239">
    <property type="entry name" value="MrpE"/>
    <property type="match status" value="1"/>
</dbReference>